<protein>
    <recommendedName>
        <fullName evidence="3">F-box domain-containing protein</fullName>
    </recommendedName>
</protein>
<dbReference type="Gene3D" id="1.20.1280.50">
    <property type="match status" value="1"/>
</dbReference>
<sequence>MRIRAHNRLSTLPTDTSGLRHTILAAPAELAQYDAEIVKLTKELSRLSLDRRTLASHADACRNAFSPVHRLPNELLVEIFGLCFPEDLRLLQLQPTTTGKDELERISHRYLLDLAHTCCRWYHIVEQTPELWAVISVDTALWDESPATPDVFLAWLEIALHRGQGFPLVLGISVTSRPAYTEDAALVYQPESHQHGLKSSSQTLIDCQVLVILNKSFIVITSTHPCTPPPASSSERRTLRERCGWDLTISFAPAPSPVVAKGNLGPTINNLPRRKRSSVVSIDLPPRVASPSLAPVGGNGDFFV</sequence>
<evidence type="ECO:0000313" key="1">
    <source>
        <dbReference type="EMBL" id="KAK6995963.1"/>
    </source>
</evidence>
<reference evidence="1 2" key="1">
    <citation type="journal article" date="2024" name="J Genomics">
        <title>Draft genome sequencing and assembly of Favolaschia claudopus CIRM-BRFM 2984 isolated from oak limbs.</title>
        <authorList>
            <person name="Navarro D."/>
            <person name="Drula E."/>
            <person name="Chaduli D."/>
            <person name="Cazenave R."/>
            <person name="Ahrendt S."/>
            <person name="Wang J."/>
            <person name="Lipzen A."/>
            <person name="Daum C."/>
            <person name="Barry K."/>
            <person name="Grigoriev I.V."/>
            <person name="Favel A."/>
            <person name="Rosso M.N."/>
            <person name="Martin F."/>
        </authorList>
    </citation>
    <scope>NUCLEOTIDE SEQUENCE [LARGE SCALE GENOMIC DNA]</scope>
    <source>
        <strain evidence="1 2">CIRM-BRFM 2984</strain>
    </source>
</reference>
<dbReference type="AlphaFoldDB" id="A0AAV9ZZ62"/>
<name>A0AAV9ZZ62_9AGAR</name>
<proteinExistence type="predicted"/>
<dbReference type="EMBL" id="JAWWNJ010000100">
    <property type="protein sequence ID" value="KAK6995963.1"/>
    <property type="molecule type" value="Genomic_DNA"/>
</dbReference>
<comment type="caution">
    <text evidence="1">The sequence shown here is derived from an EMBL/GenBank/DDBJ whole genome shotgun (WGS) entry which is preliminary data.</text>
</comment>
<dbReference type="Proteomes" id="UP001362999">
    <property type="component" value="Unassembled WGS sequence"/>
</dbReference>
<accession>A0AAV9ZZ62</accession>
<evidence type="ECO:0008006" key="3">
    <source>
        <dbReference type="Google" id="ProtNLM"/>
    </source>
</evidence>
<organism evidence="1 2">
    <name type="scientific">Favolaschia claudopus</name>
    <dbReference type="NCBI Taxonomy" id="2862362"/>
    <lineage>
        <taxon>Eukaryota</taxon>
        <taxon>Fungi</taxon>
        <taxon>Dikarya</taxon>
        <taxon>Basidiomycota</taxon>
        <taxon>Agaricomycotina</taxon>
        <taxon>Agaricomycetes</taxon>
        <taxon>Agaricomycetidae</taxon>
        <taxon>Agaricales</taxon>
        <taxon>Marasmiineae</taxon>
        <taxon>Mycenaceae</taxon>
        <taxon>Favolaschia</taxon>
    </lineage>
</organism>
<gene>
    <name evidence="1" type="ORF">R3P38DRAFT_3222917</name>
</gene>
<keyword evidence="2" id="KW-1185">Reference proteome</keyword>
<evidence type="ECO:0000313" key="2">
    <source>
        <dbReference type="Proteomes" id="UP001362999"/>
    </source>
</evidence>